<feature type="domain" description="Rhodanese" evidence="2">
    <location>
        <begin position="265"/>
        <end position="304"/>
    </location>
</feature>
<dbReference type="InterPro" id="IPR051682">
    <property type="entry name" value="Mito_Persulfide_Diox"/>
</dbReference>
<dbReference type="Pfam" id="PF00753">
    <property type="entry name" value="Lactamase_B"/>
    <property type="match status" value="1"/>
</dbReference>
<dbReference type="PROSITE" id="PS50206">
    <property type="entry name" value="RHODANESE_3"/>
    <property type="match status" value="2"/>
</dbReference>
<evidence type="ECO:0000259" key="2">
    <source>
        <dbReference type="PROSITE" id="PS50206"/>
    </source>
</evidence>
<evidence type="ECO:0000313" key="4">
    <source>
        <dbReference type="Proteomes" id="UP000323426"/>
    </source>
</evidence>
<sequence>MTIKQFDDKGLAHYSYVIMSEGKIAIVDPARDPRHYYEFANLHDARIVAVIETHPHADFVSSHYEIGTTKEADIYTSKLTKATYPHKNFDEGDSFKLGDITLHAINTPGHSPDSISVLAKDETGKAYALFSGDTLFVGDVGRPDLREDKENPATSRETLAAAMYHTTRDKLMLLPDDVILYPTHGAGSLCGKAISSDPYSTIGAEKQTNPALKEMSEEAFVEYLLAEQPFIPAYFPYAVALNKKGAPDFKDSIQAVPLLPSDYNIEKGAIVIDTRPADIFKAAHVPGAINLQNETKFETWLGAIVRPDEIFYLVAADEEAQKEVICKTAKIGYETHIAGALINPVCATETSAATDLSNFYQNADQFTIVDVRNPEEVAANKPFPQSLAIPLPELRDRYREIPTDKPIIVHCVSGYRSAAGSSLLARKIRNQAVYDLGEDIQKFI</sequence>
<dbReference type="GO" id="GO:0016787">
    <property type="term" value="F:hydrolase activity"/>
    <property type="evidence" value="ECO:0007669"/>
    <property type="project" value="UniProtKB-KW"/>
</dbReference>
<reference evidence="3 4" key="1">
    <citation type="submission" date="2019-09" db="EMBL/GenBank/DDBJ databases">
        <title>Genome sequence and assembly of Adhaeribacter sp.</title>
        <authorList>
            <person name="Chhetri G."/>
        </authorList>
    </citation>
    <scope>NUCLEOTIDE SEQUENCE [LARGE SCALE GENOMIC DNA]</scope>
    <source>
        <strain evidence="3 4">DK36</strain>
    </source>
</reference>
<protein>
    <submittedName>
        <fullName evidence="3">MBL fold metallo-hydrolase</fullName>
    </submittedName>
</protein>
<dbReference type="PANTHER" id="PTHR43084:SF1">
    <property type="entry name" value="PERSULFIDE DIOXYGENASE ETHE1, MITOCHONDRIAL"/>
    <property type="match status" value="1"/>
</dbReference>
<dbReference type="CDD" id="cd00158">
    <property type="entry name" value="RHOD"/>
    <property type="match status" value="1"/>
</dbReference>
<keyword evidence="4" id="KW-1185">Reference proteome</keyword>
<name>A0A5M6DP70_9BACT</name>
<dbReference type="Gene3D" id="3.60.15.10">
    <property type="entry name" value="Ribonuclease Z/Hydroxyacylglutathione hydrolase-like"/>
    <property type="match status" value="1"/>
</dbReference>
<dbReference type="Pfam" id="PF00581">
    <property type="entry name" value="Rhodanese"/>
    <property type="match status" value="2"/>
</dbReference>
<dbReference type="PANTHER" id="PTHR43084">
    <property type="entry name" value="PERSULFIDE DIOXYGENASE ETHE1"/>
    <property type="match status" value="1"/>
</dbReference>
<dbReference type="FunFam" id="3.60.15.10:FF:000030">
    <property type="entry name" value="Metallo-beta-lactamase family protein"/>
    <property type="match status" value="1"/>
</dbReference>
<dbReference type="InterPro" id="IPR036873">
    <property type="entry name" value="Rhodanese-like_dom_sf"/>
</dbReference>
<gene>
    <name evidence="3" type="ORF">F0145_01165</name>
</gene>
<dbReference type="SMART" id="SM00849">
    <property type="entry name" value="Lactamase_B"/>
    <property type="match status" value="1"/>
</dbReference>
<dbReference type="AlphaFoldDB" id="A0A5M6DP70"/>
<evidence type="ECO:0000313" key="3">
    <source>
        <dbReference type="EMBL" id="KAA5549233.1"/>
    </source>
</evidence>
<dbReference type="GO" id="GO:0050313">
    <property type="term" value="F:sulfur dioxygenase activity"/>
    <property type="evidence" value="ECO:0007669"/>
    <property type="project" value="InterPro"/>
</dbReference>
<dbReference type="SMART" id="SM00450">
    <property type="entry name" value="RHOD"/>
    <property type="match status" value="1"/>
</dbReference>
<dbReference type="InterPro" id="IPR044528">
    <property type="entry name" value="POD-like_MBL-fold"/>
</dbReference>
<dbReference type="InterPro" id="IPR001279">
    <property type="entry name" value="Metallo-B-lactamas"/>
</dbReference>
<comment type="caution">
    <text evidence="3">The sequence shown here is derived from an EMBL/GenBank/DDBJ whole genome shotgun (WGS) entry which is preliminary data.</text>
</comment>
<dbReference type="CDD" id="cd07724">
    <property type="entry name" value="POD-like_MBL-fold"/>
    <property type="match status" value="1"/>
</dbReference>
<dbReference type="RefSeq" id="WP_150086229.1">
    <property type="nucleotide sequence ID" value="NZ_VWSF01000001.1"/>
</dbReference>
<keyword evidence="1" id="KW-0479">Metal-binding</keyword>
<dbReference type="GO" id="GO:0070813">
    <property type="term" value="P:hydrogen sulfide metabolic process"/>
    <property type="evidence" value="ECO:0007669"/>
    <property type="project" value="TreeGrafter"/>
</dbReference>
<dbReference type="SUPFAM" id="SSF52821">
    <property type="entry name" value="Rhodanese/Cell cycle control phosphatase"/>
    <property type="match status" value="2"/>
</dbReference>
<keyword evidence="3" id="KW-0378">Hydrolase</keyword>
<dbReference type="InterPro" id="IPR036866">
    <property type="entry name" value="RibonucZ/Hydroxyglut_hydro"/>
</dbReference>
<dbReference type="Proteomes" id="UP000323426">
    <property type="component" value="Unassembled WGS sequence"/>
</dbReference>
<proteinExistence type="predicted"/>
<evidence type="ECO:0000256" key="1">
    <source>
        <dbReference type="ARBA" id="ARBA00022723"/>
    </source>
</evidence>
<dbReference type="EMBL" id="VWSF01000001">
    <property type="protein sequence ID" value="KAA5549233.1"/>
    <property type="molecule type" value="Genomic_DNA"/>
</dbReference>
<dbReference type="Gene3D" id="3.40.250.10">
    <property type="entry name" value="Rhodanese-like domain"/>
    <property type="match status" value="2"/>
</dbReference>
<dbReference type="GO" id="GO:0006749">
    <property type="term" value="P:glutathione metabolic process"/>
    <property type="evidence" value="ECO:0007669"/>
    <property type="project" value="InterPro"/>
</dbReference>
<dbReference type="InterPro" id="IPR001763">
    <property type="entry name" value="Rhodanese-like_dom"/>
</dbReference>
<dbReference type="GO" id="GO:0046872">
    <property type="term" value="F:metal ion binding"/>
    <property type="evidence" value="ECO:0007669"/>
    <property type="project" value="UniProtKB-KW"/>
</dbReference>
<accession>A0A5M6DP70</accession>
<feature type="domain" description="Rhodanese" evidence="2">
    <location>
        <begin position="362"/>
        <end position="427"/>
    </location>
</feature>
<dbReference type="SUPFAM" id="SSF56281">
    <property type="entry name" value="Metallo-hydrolase/oxidoreductase"/>
    <property type="match status" value="1"/>
</dbReference>
<organism evidence="3 4">
    <name type="scientific">Adhaeribacter rhizoryzae</name>
    <dbReference type="NCBI Taxonomy" id="2607907"/>
    <lineage>
        <taxon>Bacteria</taxon>
        <taxon>Pseudomonadati</taxon>
        <taxon>Bacteroidota</taxon>
        <taxon>Cytophagia</taxon>
        <taxon>Cytophagales</taxon>
        <taxon>Hymenobacteraceae</taxon>
        <taxon>Adhaeribacter</taxon>
    </lineage>
</organism>